<evidence type="ECO:0000256" key="1">
    <source>
        <dbReference type="SAM" id="Phobius"/>
    </source>
</evidence>
<dbReference type="EMBL" id="JAHQIW010005650">
    <property type="protein sequence ID" value="KAJ1366723.1"/>
    <property type="molecule type" value="Genomic_DNA"/>
</dbReference>
<keyword evidence="1" id="KW-0472">Membrane</keyword>
<keyword evidence="1" id="KW-0812">Transmembrane</keyword>
<comment type="caution">
    <text evidence="2">The sequence shown here is derived from an EMBL/GenBank/DDBJ whole genome shotgun (WGS) entry which is preliminary data.</text>
</comment>
<feature type="transmembrane region" description="Helical" evidence="1">
    <location>
        <begin position="6"/>
        <end position="30"/>
    </location>
</feature>
<reference evidence="2" key="1">
    <citation type="submission" date="2021-06" db="EMBL/GenBank/DDBJ databases">
        <title>Parelaphostrongylus tenuis whole genome reference sequence.</title>
        <authorList>
            <person name="Garwood T.J."/>
            <person name="Larsen P.A."/>
            <person name="Fountain-Jones N.M."/>
            <person name="Garbe J.R."/>
            <person name="Macchietto M.G."/>
            <person name="Kania S.A."/>
            <person name="Gerhold R.W."/>
            <person name="Richards J.E."/>
            <person name="Wolf T.M."/>
        </authorList>
    </citation>
    <scope>NUCLEOTIDE SEQUENCE</scope>
    <source>
        <strain evidence="2">MNPRO001-30</strain>
        <tissue evidence="2">Meninges</tissue>
    </source>
</reference>
<keyword evidence="1" id="KW-1133">Transmembrane helix</keyword>
<sequence>MPHQEYGAVLTGFGLTIALILPDLGSYAVFKHILEKENDKNHAAAEFARESSEIFVDDGCEEHIETKKS</sequence>
<organism evidence="2 3">
    <name type="scientific">Parelaphostrongylus tenuis</name>
    <name type="common">Meningeal worm</name>
    <dbReference type="NCBI Taxonomy" id="148309"/>
    <lineage>
        <taxon>Eukaryota</taxon>
        <taxon>Metazoa</taxon>
        <taxon>Ecdysozoa</taxon>
        <taxon>Nematoda</taxon>
        <taxon>Chromadorea</taxon>
        <taxon>Rhabditida</taxon>
        <taxon>Rhabditina</taxon>
        <taxon>Rhabditomorpha</taxon>
        <taxon>Strongyloidea</taxon>
        <taxon>Metastrongylidae</taxon>
        <taxon>Parelaphostrongylus</taxon>
    </lineage>
</organism>
<gene>
    <name evidence="2" type="ORF">KIN20_027476</name>
</gene>
<name>A0AAD5QZM3_PARTN</name>
<accession>A0AAD5QZM3</accession>
<dbReference type="Proteomes" id="UP001196413">
    <property type="component" value="Unassembled WGS sequence"/>
</dbReference>
<evidence type="ECO:0000313" key="3">
    <source>
        <dbReference type="Proteomes" id="UP001196413"/>
    </source>
</evidence>
<proteinExistence type="predicted"/>
<dbReference type="AlphaFoldDB" id="A0AAD5QZM3"/>
<protein>
    <submittedName>
        <fullName evidence="2">Uncharacterized protein</fullName>
    </submittedName>
</protein>
<evidence type="ECO:0000313" key="2">
    <source>
        <dbReference type="EMBL" id="KAJ1366723.1"/>
    </source>
</evidence>
<keyword evidence="3" id="KW-1185">Reference proteome</keyword>